<sequence length="279" mass="31014">MSTVAVSAFSSVRLGSTPHTPASYYPAQFALGTDRTSVLSVRRSRRNAEIAGNRLWSFALYLRSVDSKCAAETGARPPRYPRGIENTLQAEGLKLVSVAQDVRERARLGGEEAEEVEVASETYQYQWSRRIPIRHESPITTYQYVVDFMSHTGPGSSGSSRATQIAPLKHSLLLTADIGGRGTPHAAHEHEHDLDTERRDSVLSYGHRFWLNVLRPEAAHRWSCTYLAGRTMLIMTGGRLSVLRNLCDDIKSSQQGEQDGNIVCSHPELFICDICPRSE</sequence>
<evidence type="ECO:0000313" key="1">
    <source>
        <dbReference type="EMBL" id="KAH9834596.1"/>
    </source>
</evidence>
<reference evidence="1 2" key="1">
    <citation type="journal article" date="2021" name="Environ. Microbiol.">
        <title>Gene family expansions and transcriptome signatures uncover fungal adaptations to wood decay.</title>
        <authorList>
            <person name="Hage H."/>
            <person name="Miyauchi S."/>
            <person name="Viragh M."/>
            <person name="Drula E."/>
            <person name="Min B."/>
            <person name="Chaduli D."/>
            <person name="Navarro D."/>
            <person name="Favel A."/>
            <person name="Norest M."/>
            <person name="Lesage-Meessen L."/>
            <person name="Balint B."/>
            <person name="Merenyi Z."/>
            <person name="de Eugenio L."/>
            <person name="Morin E."/>
            <person name="Martinez A.T."/>
            <person name="Baldrian P."/>
            <person name="Stursova M."/>
            <person name="Martinez M.J."/>
            <person name="Novotny C."/>
            <person name="Magnuson J.K."/>
            <person name="Spatafora J.W."/>
            <person name="Maurice S."/>
            <person name="Pangilinan J."/>
            <person name="Andreopoulos W."/>
            <person name="LaButti K."/>
            <person name="Hundley H."/>
            <person name="Na H."/>
            <person name="Kuo A."/>
            <person name="Barry K."/>
            <person name="Lipzen A."/>
            <person name="Henrissat B."/>
            <person name="Riley R."/>
            <person name="Ahrendt S."/>
            <person name="Nagy L.G."/>
            <person name="Grigoriev I.V."/>
            <person name="Martin F."/>
            <person name="Rosso M.N."/>
        </authorList>
    </citation>
    <scope>NUCLEOTIDE SEQUENCE [LARGE SCALE GENOMIC DNA]</scope>
    <source>
        <strain evidence="1 2">CIRM-BRFM 1785</strain>
    </source>
</reference>
<keyword evidence="2" id="KW-1185">Reference proteome</keyword>
<proteinExistence type="predicted"/>
<comment type="caution">
    <text evidence="1">The sequence shown here is derived from an EMBL/GenBank/DDBJ whole genome shotgun (WGS) entry which is preliminary data.</text>
</comment>
<organism evidence="1 2">
    <name type="scientific">Rhodofomes roseus</name>
    <dbReference type="NCBI Taxonomy" id="34475"/>
    <lineage>
        <taxon>Eukaryota</taxon>
        <taxon>Fungi</taxon>
        <taxon>Dikarya</taxon>
        <taxon>Basidiomycota</taxon>
        <taxon>Agaricomycotina</taxon>
        <taxon>Agaricomycetes</taxon>
        <taxon>Polyporales</taxon>
        <taxon>Rhodofomes</taxon>
    </lineage>
</organism>
<evidence type="ECO:0000313" key="2">
    <source>
        <dbReference type="Proteomes" id="UP000814176"/>
    </source>
</evidence>
<accession>A0ABQ8KC91</accession>
<name>A0ABQ8KC91_9APHY</name>
<gene>
    <name evidence="1" type="ORF">C8Q71DRAFT_849391</name>
</gene>
<dbReference type="Proteomes" id="UP000814176">
    <property type="component" value="Unassembled WGS sequence"/>
</dbReference>
<dbReference type="GeneID" id="72007437"/>
<protein>
    <submittedName>
        <fullName evidence="1">Uncharacterized protein</fullName>
    </submittedName>
</protein>
<dbReference type="EMBL" id="JADCUA010000015">
    <property type="protein sequence ID" value="KAH9834596.1"/>
    <property type="molecule type" value="Genomic_DNA"/>
</dbReference>
<dbReference type="RefSeq" id="XP_047777127.1">
    <property type="nucleotide sequence ID" value="XM_047926705.1"/>
</dbReference>